<accession>A0ABM8I031</accession>
<reference evidence="5 6" key="1">
    <citation type="journal article" date="2016" name="C (Basel)">
        <title>Selective Growth of and Electricity Production by Marine Exoelectrogenic Bacteria in Self-Aggregated Hydrogel of Microbially Reduced Graphene Oxide.</title>
        <authorList>
            <person name="Yoshida N."/>
            <person name="Goto Y."/>
            <person name="Miyata Y."/>
        </authorList>
    </citation>
    <scope>NUCLEOTIDE SEQUENCE [LARGE SCALE GENOMIC DNA]</scope>
    <source>
        <strain evidence="5 6">NIT-T3</strain>
    </source>
</reference>
<dbReference type="NCBIfam" id="TIGR00044">
    <property type="entry name" value="YggS family pyridoxal phosphate-dependent enzyme"/>
    <property type="match status" value="1"/>
</dbReference>
<dbReference type="Gene3D" id="3.20.20.10">
    <property type="entry name" value="Alanine racemase"/>
    <property type="match status" value="1"/>
</dbReference>
<protein>
    <recommendedName>
        <fullName evidence="2">Pyridoxal phosphate homeostasis protein</fullName>
        <shortName evidence="2">PLP homeostasis protein</shortName>
    </recommendedName>
</protein>
<feature type="modified residue" description="N6-(pyridoxal phosphate)lysine" evidence="2">
    <location>
        <position position="35"/>
    </location>
</feature>
<dbReference type="InterPro" id="IPR001608">
    <property type="entry name" value="Ala_racemase_N"/>
</dbReference>
<dbReference type="PROSITE" id="PS01211">
    <property type="entry name" value="UPF0001"/>
    <property type="match status" value="1"/>
</dbReference>
<dbReference type="PANTHER" id="PTHR10146:SF14">
    <property type="entry name" value="PYRIDOXAL PHOSPHATE HOMEOSTASIS PROTEIN"/>
    <property type="match status" value="1"/>
</dbReference>
<sequence>MTIQENLQAINQRIAAACARAGRNPAEVRLVAVSKTKPAAMIDEAAAAGQQLFGESYAQEFSAKAEEVSSAVEWHFIGGLQTNKVKYLRSKVSLIHSVDRLSLAREIDRQWGKLGRRVDVLLQVNLGGEESKSGTEAAELEELARQVARLPNLRIRGLMTLPPWCDDPEEVRPFFRQLHQLAEGLAKLAIPGVEMRELSMGMSHDFEVAVEEGATLVRVGTAIFGERQRAGG</sequence>
<dbReference type="CDD" id="cd00635">
    <property type="entry name" value="PLPDE_III_YBL036c_like"/>
    <property type="match status" value="1"/>
</dbReference>
<evidence type="ECO:0000256" key="1">
    <source>
        <dbReference type="ARBA" id="ARBA00022898"/>
    </source>
</evidence>
<comment type="similarity">
    <text evidence="2 3">Belongs to the pyridoxal phosphate-binding protein YggS/PROSC family.</text>
</comment>
<proteinExistence type="inferred from homology"/>
<keyword evidence="6" id="KW-1185">Reference proteome</keyword>
<dbReference type="HAMAP" id="MF_02087">
    <property type="entry name" value="PLP_homeostasis"/>
    <property type="match status" value="1"/>
</dbReference>
<dbReference type="Pfam" id="PF01168">
    <property type="entry name" value="Ala_racemase_N"/>
    <property type="match status" value="1"/>
</dbReference>
<evidence type="ECO:0000256" key="2">
    <source>
        <dbReference type="HAMAP-Rule" id="MF_02087"/>
    </source>
</evidence>
<evidence type="ECO:0000313" key="5">
    <source>
        <dbReference type="EMBL" id="BCR06368.1"/>
    </source>
</evidence>
<comment type="function">
    <text evidence="2">Pyridoxal 5'-phosphate (PLP)-binding protein, which is involved in PLP homeostasis.</text>
</comment>
<name>A0ABM8I031_9BACT</name>
<dbReference type="Proteomes" id="UP001319827">
    <property type="component" value="Chromosome"/>
</dbReference>
<evidence type="ECO:0000256" key="3">
    <source>
        <dbReference type="RuleBase" id="RU004514"/>
    </source>
</evidence>
<feature type="domain" description="Alanine racemase N-terminal" evidence="4">
    <location>
        <begin position="6"/>
        <end position="227"/>
    </location>
</feature>
<organism evidence="5 6">
    <name type="scientific">Desulfuromonas versatilis</name>
    <dbReference type="NCBI Taxonomy" id="2802975"/>
    <lineage>
        <taxon>Bacteria</taxon>
        <taxon>Pseudomonadati</taxon>
        <taxon>Thermodesulfobacteriota</taxon>
        <taxon>Desulfuromonadia</taxon>
        <taxon>Desulfuromonadales</taxon>
        <taxon>Desulfuromonadaceae</taxon>
        <taxon>Desulfuromonas</taxon>
    </lineage>
</organism>
<dbReference type="InterPro" id="IPR029066">
    <property type="entry name" value="PLP-binding_barrel"/>
</dbReference>
<dbReference type="PIRSF" id="PIRSF004848">
    <property type="entry name" value="YBL036c_PLPDEIII"/>
    <property type="match status" value="1"/>
</dbReference>
<reference evidence="5 6" key="2">
    <citation type="journal article" date="2021" name="Int. J. Syst. Evol. Microbiol.">
        <title>Isolation and Polyphasic Characterization of Desulfuromonas versatilis sp. Nov., an Electrogenic Bacteria Capable of Versatile Metabolism Isolated from a Graphene Oxide-Reducing Enrichment Culture.</title>
        <authorList>
            <person name="Xie L."/>
            <person name="Yoshida N."/>
            <person name="Ishii S."/>
            <person name="Meng L."/>
        </authorList>
    </citation>
    <scope>NUCLEOTIDE SEQUENCE [LARGE SCALE GENOMIC DNA]</scope>
    <source>
        <strain evidence="5 6">NIT-T3</strain>
    </source>
</reference>
<dbReference type="InterPro" id="IPR011078">
    <property type="entry name" value="PyrdxlP_homeostasis"/>
</dbReference>
<evidence type="ECO:0000313" key="6">
    <source>
        <dbReference type="Proteomes" id="UP001319827"/>
    </source>
</evidence>
<evidence type="ECO:0000259" key="4">
    <source>
        <dbReference type="Pfam" id="PF01168"/>
    </source>
</evidence>
<dbReference type="EMBL" id="AP024355">
    <property type="protein sequence ID" value="BCR06368.1"/>
    <property type="molecule type" value="Genomic_DNA"/>
</dbReference>
<dbReference type="RefSeq" id="WP_221249748.1">
    <property type="nucleotide sequence ID" value="NZ_AP024355.1"/>
</dbReference>
<keyword evidence="1 2" id="KW-0663">Pyridoxal phosphate</keyword>
<dbReference type="SUPFAM" id="SSF51419">
    <property type="entry name" value="PLP-binding barrel"/>
    <property type="match status" value="1"/>
</dbReference>
<dbReference type="PANTHER" id="PTHR10146">
    <property type="entry name" value="PROLINE SYNTHETASE CO-TRANSCRIBED BACTERIAL HOMOLOG PROTEIN"/>
    <property type="match status" value="1"/>
</dbReference>
<gene>
    <name evidence="5" type="primary">yggS</name>
    <name evidence="5" type="ORF">DESUT3_34370</name>
</gene>